<protein>
    <recommendedName>
        <fullName evidence="1">TOTE conflict system primase domain-containing protein</fullName>
    </recommendedName>
</protein>
<proteinExistence type="predicted"/>
<dbReference type="CDD" id="cd00525">
    <property type="entry name" value="AE_Prim_S_like"/>
    <property type="match status" value="1"/>
</dbReference>
<evidence type="ECO:0000313" key="2">
    <source>
        <dbReference type="EMBL" id="MFD2615707.1"/>
    </source>
</evidence>
<gene>
    <name evidence="2" type="ORF">ACFSUF_25185</name>
</gene>
<dbReference type="Proteomes" id="UP001597541">
    <property type="component" value="Unassembled WGS sequence"/>
</dbReference>
<dbReference type="Pfam" id="PF22548">
    <property type="entry name" value="AEP-TOTE"/>
    <property type="match status" value="1"/>
</dbReference>
<dbReference type="EMBL" id="JBHUME010000022">
    <property type="protein sequence ID" value="MFD2615707.1"/>
    <property type="molecule type" value="Genomic_DNA"/>
</dbReference>
<sequence length="520" mass="59610">MPKIDRQHALKHGHKSLAEFKDGYGIRYTTLQQRSREKFKQLYNIDYSRWGVVIGVDSEARYVTKQYVENFEEAKTHGMKSASKFPMSDASFNRHFTGLNPLAIFAYGDHSRYFGFDVDSKDQAPIHTLKIIRTLIDEGIPEDAIHVSFSGGKGYHVELFTDKHLHIDRWNELGAYVLHKSNLTGQPIEFRPNKGNGHAWKLPLTYHHKTGNFAAYCDLQTLEPFGVLESHDYLLRIQPVGIDDITPIITRAKAMQAEIQRKEADTKASQRKEQQKARQAVVITDARLFRTEDDKINTAHRLLTRGLVEQGTRWRATRELALYLFHIAGNDTETIRAQILEWTEKQIAAGLALTPIDQCAREIDAILEWIPTTDGLYSTVREISVTRAEIDWVTSVSNRYRRDLLWALLLRSKAYARNGTFYTSDRDIQKLLNKPRPMHFAVISKHRQGLVEKGYITADIPKNGYYEGLATTYRLLFEPVEEAEVIDSISFDDGLDGRALLRAIAAKMYEPKQLRAMKLA</sequence>
<evidence type="ECO:0000313" key="3">
    <source>
        <dbReference type="Proteomes" id="UP001597541"/>
    </source>
</evidence>
<feature type="domain" description="TOTE conflict system primase" evidence="1">
    <location>
        <begin position="65"/>
        <end position="240"/>
    </location>
</feature>
<reference evidence="3" key="1">
    <citation type="journal article" date="2019" name="Int. J. Syst. Evol. Microbiol.">
        <title>The Global Catalogue of Microorganisms (GCM) 10K type strain sequencing project: providing services to taxonomists for standard genome sequencing and annotation.</title>
        <authorList>
            <consortium name="The Broad Institute Genomics Platform"/>
            <consortium name="The Broad Institute Genome Sequencing Center for Infectious Disease"/>
            <person name="Wu L."/>
            <person name="Ma J."/>
        </authorList>
    </citation>
    <scope>NUCLEOTIDE SEQUENCE [LARGE SCALE GENOMIC DNA]</scope>
    <source>
        <strain evidence="3">KCTC 3950</strain>
    </source>
</reference>
<dbReference type="SUPFAM" id="SSF56747">
    <property type="entry name" value="Prim-pol domain"/>
    <property type="match status" value="1"/>
</dbReference>
<name>A0ABW5PJW2_9BACL</name>
<organism evidence="2 3">
    <name type="scientific">Paenibacillus gansuensis</name>
    <dbReference type="NCBI Taxonomy" id="306542"/>
    <lineage>
        <taxon>Bacteria</taxon>
        <taxon>Bacillati</taxon>
        <taxon>Bacillota</taxon>
        <taxon>Bacilli</taxon>
        <taxon>Bacillales</taxon>
        <taxon>Paenibacillaceae</taxon>
        <taxon>Paenibacillus</taxon>
    </lineage>
</organism>
<dbReference type="RefSeq" id="WP_377607855.1">
    <property type="nucleotide sequence ID" value="NZ_JBHUME010000022.1"/>
</dbReference>
<dbReference type="InterPro" id="IPR054347">
    <property type="entry name" value="TOTE_primase"/>
</dbReference>
<evidence type="ECO:0000259" key="1">
    <source>
        <dbReference type="Pfam" id="PF22548"/>
    </source>
</evidence>
<accession>A0ABW5PJW2</accession>
<keyword evidence="3" id="KW-1185">Reference proteome</keyword>
<comment type="caution">
    <text evidence="2">The sequence shown here is derived from an EMBL/GenBank/DDBJ whole genome shotgun (WGS) entry which is preliminary data.</text>
</comment>